<organism evidence="2 3">
    <name type="scientific">Microcosmobacter mediterraneus</name>
    <dbReference type="NCBI Taxonomy" id="3075607"/>
    <lineage>
        <taxon>Bacteria</taxon>
        <taxon>Pseudomonadati</taxon>
        <taxon>Bacteroidota</taxon>
        <taxon>Flavobacteriia</taxon>
        <taxon>Flavobacteriales</taxon>
        <taxon>Flavobacteriaceae</taxon>
        <taxon>Microcosmobacter</taxon>
    </lineage>
</organism>
<dbReference type="RefSeq" id="WP_311428045.1">
    <property type="nucleotide sequence ID" value="NZ_JAVRIA010000006.1"/>
</dbReference>
<gene>
    <name evidence="2" type="ORF">RM697_11515</name>
</gene>
<accession>A0ABU2YM99</accession>
<proteinExistence type="predicted"/>
<comment type="caution">
    <text evidence="2">The sequence shown here is derived from an EMBL/GenBank/DDBJ whole genome shotgun (WGS) entry which is preliminary data.</text>
</comment>
<reference evidence="2 3" key="1">
    <citation type="submission" date="2023-09" db="EMBL/GenBank/DDBJ databases">
        <authorList>
            <person name="Rey-Velasco X."/>
        </authorList>
    </citation>
    <scope>NUCLEOTIDE SEQUENCE [LARGE SCALE GENOMIC DNA]</scope>
    <source>
        <strain evidence="2 3">W332</strain>
    </source>
</reference>
<dbReference type="EMBL" id="JAVRIA010000006">
    <property type="protein sequence ID" value="MDT0559283.1"/>
    <property type="molecule type" value="Genomic_DNA"/>
</dbReference>
<feature type="transmembrane region" description="Helical" evidence="1">
    <location>
        <begin position="108"/>
        <end position="126"/>
    </location>
</feature>
<keyword evidence="1" id="KW-0472">Membrane</keyword>
<evidence type="ECO:0000313" key="2">
    <source>
        <dbReference type="EMBL" id="MDT0559283.1"/>
    </source>
</evidence>
<protein>
    <submittedName>
        <fullName evidence="2">Uncharacterized protein</fullName>
    </submittedName>
</protein>
<keyword evidence="3" id="KW-1185">Reference proteome</keyword>
<keyword evidence="1" id="KW-0812">Transmembrane</keyword>
<keyword evidence="1" id="KW-1133">Transmembrane helix</keyword>
<dbReference type="Proteomes" id="UP001259492">
    <property type="component" value="Unassembled WGS sequence"/>
</dbReference>
<evidence type="ECO:0000313" key="3">
    <source>
        <dbReference type="Proteomes" id="UP001259492"/>
    </source>
</evidence>
<evidence type="ECO:0000256" key="1">
    <source>
        <dbReference type="SAM" id="Phobius"/>
    </source>
</evidence>
<feature type="transmembrane region" description="Helical" evidence="1">
    <location>
        <begin position="55"/>
        <end position="73"/>
    </location>
</feature>
<name>A0ABU2YM99_9FLAO</name>
<sequence>MDKHTEQHLDKLAEKVLKTPNLESPSVDFTTNIMNSINALPLSKSINYKPLISKYGWLAIIIVLISLSTYIMLNSTGDSTWLKRLDLSSLSNTKFTEVVSGFTISKTLIYAIGLLGIMLFIQIPILKQYHNKQFKV</sequence>